<dbReference type="Proteomes" id="UP000635316">
    <property type="component" value="Unassembled WGS sequence"/>
</dbReference>
<name>A0ABS1E9X6_9BURK</name>
<dbReference type="PANTHER" id="PTHR36838">
    <property type="entry name" value="AUXIN EFFLUX CARRIER FAMILY PROTEIN"/>
    <property type="match status" value="1"/>
</dbReference>
<keyword evidence="4 7" id="KW-0812">Transmembrane</keyword>
<keyword evidence="2" id="KW-0813">Transport</keyword>
<feature type="transmembrane region" description="Helical" evidence="7">
    <location>
        <begin position="289"/>
        <end position="307"/>
    </location>
</feature>
<feature type="transmembrane region" description="Helical" evidence="7">
    <location>
        <begin position="197"/>
        <end position="215"/>
    </location>
</feature>
<evidence type="ECO:0000313" key="10">
    <source>
        <dbReference type="Proteomes" id="UP000635316"/>
    </source>
</evidence>
<dbReference type="PROSITE" id="PS50999">
    <property type="entry name" value="COX2_TM"/>
    <property type="match status" value="1"/>
</dbReference>
<dbReference type="PANTHER" id="PTHR36838:SF3">
    <property type="entry name" value="TRANSPORTER AUXIN EFFLUX CARRIER EC FAMILY"/>
    <property type="match status" value="1"/>
</dbReference>
<evidence type="ECO:0000256" key="1">
    <source>
        <dbReference type="ARBA" id="ARBA00004141"/>
    </source>
</evidence>
<feature type="domain" description="Cytochrome oxidase subunit II transmembrane region profile" evidence="8">
    <location>
        <begin position="1"/>
        <end position="67"/>
    </location>
</feature>
<evidence type="ECO:0000256" key="4">
    <source>
        <dbReference type="ARBA" id="ARBA00022692"/>
    </source>
</evidence>
<feature type="transmembrane region" description="Helical" evidence="7">
    <location>
        <begin position="227"/>
        <end position="249"/>
    </location>
</feature>
<comment type="subcellular location">
    <subcellularLocation>
        <location evidence="1">Membrane</location>
        <topology evidence="1">Multi-pass membrane protein</topology>
    </subcellularLocation>
</comment>
<dbReference type="Pfam" id="PF03547">
    <property type="entry name" value="Mem_trans"/>
    <property type="match status" value="1"/>
</dbReference>
<evidence type="ECO:0000256" key="2">
    <source>
        <dbReference type="ARBA" id="ARBA00022448"/>
    </source>
</evidence>
<dbReference type="EMBL" id="JAENGP010000001">
    <property type="protein sequence ID" value="MBK1779660.1"/>
    <property type="molecule type" value="Genomic_DNA"/>
</dbReference>
<protein>
    <submittedName>
        <fullName evidence="9">AEC family transporter</fullName>
    </submittedName>
</protein>
<evidence type="ECO:0000259" key="8">
    <source>
        <dbReference type="PROSITE" id="PS50999"/>
    </source>
</evidence>
<keyword evidence="6 7" id="KW-0472">Membrane</keyword>
<feature type="transmembrane region" description="Helical" evidence="7">
    <location>
        <begin position="123"/>
        <end position="148"/>
    </location>
</feature>
<keyword evidence="3" id="KW-1003">Cell membrane</keyword>
<feature type="transmembrane region" description="Helical" evidence="7">
    <location>
        <begin position="6"/>
        <end position="22"/>
    </location>
</feature>
<accession>A0ABS1E9X6</accession>
<keyword evidence="10" id="KW-1185">Reference proteome</keyword>
<proteinExistence type="predicted"/>
<evidence type="ECO:0000256" key="7">
    <source>
        <dbReference type="SAM" id="Phobius"/>
    </source>
</evidence>
<dbReference type="InterPro" id="IPR004776">
    <property type="entry name" value="Mem_transp_PIN-like"/>
</dbReference>
<evidence type="ECO:0000313" key="9">
    <source>
        <dbReference type="EMBL" id="MBK1779660.1"/>
    </source>
</evidence>
<keyword evidence="5 7" id="KW-1133">Transmembrane helix</keyword>
<reference evidence="9 10" key="1">
    <citation type="submission" date="2020-12" db="EMBL/GenBank/DDBJ databases">
        <authorList>
            <person name="Lu T."/>
            <person name="Wang Q."/>
            <person name="Han X."/>
        </authorList>
    </citation>
    <scope>NUCLEOTIDE SEQUENCE [LARGE SCALE GENOMIC DNA]</scope>
    <source>
        <strain evidence="9 10">WQ 585</strain>
    </source>
</reference>
<sequence>MTAVVNAVIPIFALILIGYLAAKKKILSHDATHHLNLYVVWLALPALLFQAMATTPWQDLYQPGFIAASMGAMLIVFLVYLAWQKKTTPLANRSINSLSASYSNTGYMGLPLCALVFGPEGLIPAIISMILTACVLFAMAIVFIEFGVQSSPKLSKTLRKTALSLAKNPLIAAPVLGGLVAATPFSIPAPLLEFTRLLGASASPCALVTIGLFLAQTPNKGLQTGTATVLTLKLLFLPAFTALLVFYVFDMPLVYQQAAILLAALPTGTGPFMLATLYKQDSKLVSQSIFLSTVISVLTISLLISWFQPLQ</sequence>
<feature type="transmembrane region" description="Helical" evidence="7">
    <location>
        <begin position="255"/>
        <end position="277"/>
    </location>
</feature>
<evidence type="ECO:0000256" key="5">
    <source>
        <dbReference type="ARBA" id="ARBA00022989"/>
    </source>
</evidence>
<organism evidence="9 10">
    <name type="scientific">Advenella mandrilli</name>
    <dbReference type="NCBI Taxonomy" id="2800330"/>
    <lineage>
        <taxon>Bacteria</taxon>
        <taxon>Pseudomonadati</taxon>
        <taxon>Pseudomonadota</taxon>
        <taxon>Betaproteobacteria</taxon>
        <taxon>Burkholderiales</taxon>
        <taxon>Alcaligenaceae</taxon>
    </lineage>
</organism>
<dbReference type="InterPro" id="IPR011759">
    <property type="entry name" value="Cyt_c_oxidase_su2_TM_dom"/>
</dbReference>
<comment type="caution">
    <text evidence="9">The sequence shown here is derived from an EMBL/GenBank/DDBJ whole genome shotgun (WGS) entry which is preliminary data.</text>
</comment>
<evidence type="ECO:0000256" key="6">
    <source>
        <dbReference type="ARBA" id="ARBA00023136"/>
    </source>
</evidence>
<feature type="transmembrane region" description="Helical" evidence="7">
    <location>
        <begin position="34"/>
        <end position="53"/>
    </location>
</feature>
<gene>
    <name evidence="9" type="ORF">JHL22_00340</name>
</gene>
<feature type="transmembrane region" description="Helical" evidence="7">
    <location>
        <begin position="169"/>
        <end position="191"/>
    </location>
</feature>
<feature type="transmembrane region" description="Helical" evidence="7">
    <location>
        <begin position="95"/>
        <end position="117"/>
    </location>
</feature>
<dbReference type="RefSeq" id="WP_200232658.1">
    <property type="nucleotide sequence ID" value="NZ_JAENGP010000001.1"/>
</dbReference>
<feature type="transmembrane region" description="Helical" evidence="7">
    <location>
        <begin position="65"/>
        <end position="83"/>
    </location>
</feature>
<evidence type="ECO:0000256" key="3">
    <source>
        <dbReference type="ARBA" id="ARBA00022475"/>
    </source>
</evidence>